<gene>
    <name evidence="1" type="ORF">V1517DRAFT_323595</name>
</gene>
<reference evidence="2" key="1">
    <citation type="journal article" date="2024" name="Front. Bioeng. Biotechnol.">
        <title>Genome-scale model development and genomic sequencing of the oleaginous clade Lipomyces.</title>
        <authorList>
            <person name="Czajka J.J."/>
            <person name="Han Y."/>
            <person name="Kim J."/>
            <person name="Mondo S.J."/>
            <person name="Hofstad B.A."/>
            <person name="Robles A."/>
            <person name="Haridas S."/>
            <person name="Riley R."/>
            <person name="LaButti K."/>
            <person name="Pangilinan J."/>
            <person name="Andreopoulos W."/>
            <person name="Lipzen A."/>
            <person name="Yan J."/>
            <person name="Wang M."/>
            <person name="Ng V."/>
            <person name="Grigoriev I.V."/>
            <person name="Spatafora J.W."/>
            <person name="Magnuson J.K."/>
            <person name="Baker S.E."/>
            <person name="Pomraning K.R."/>
        </authorList>
    </citation>
    <scope>NUCLEOTIDE SEQUENCE [LARGE SCALE GENOMIC DNA]</scope>
    <source>
        <strain evidence="2">CBS 10300</strain>
    </source>
</reference>
<dbReference type="Proteomes" id="UP001489719">
    <property type="component" value="Unassembled WGS sequence"/>
</dbReference>
<name>A0ACC3TMI3_9ASCO</name>
<evidence type="ECO:0000313" key="2">
    <source>
        <dbReference type="Proteomes" id="UP001489719"/>
    </source>
</evidence>
<evidence type="ECO:0000313" key="1">
    <source>
        <dbReference type="EMBL" id="KAK9322369.1"/>
    </source>
</evidence>
<organism evidence="1 2">
    <name type="scientific">Lipomyces orientalis</name>
    <dbReference type="NCBI Taxonomy" id="1233043"/>
    <lineage>
        <taxon>Eukaryota</taxon>
        <taxon>Fungi</taxon>
        <taxon>Dikarya</taxon>
        <taxon>Ascomycota</taxon>
        <taxon>Saccharomycotina</taxon>
        <taxon>Lipomycetes</taxon>
        <taxon>Lipomycetales</taxon>
        <taxon>Lipomycetaceae</taxon>
        <taxon>Lipomyces</taxon>
    </lineage>
</organism>
<accession>A0ACC3TMI3</accession>
<proteinExistence type="predicted"/>
<keyword evidence="1" id="KW-0378">Hydrolase</keyword>
<sequence>MVSFLNEICFRCRIANEIFSNRVPVTTISWQSTRGYVGRGPRNSFSKQKKYEKSKKLMKYTKPARMLLSKSVIAPSDAQRSRWSHDDFRRQKSIVKEFKERQGTTPYLVGPPNAGGFSVLKNINYEDRLPLNATVARLSSFESLRLLPVVRNALYGRALRQLDEKRPTAIQALAIKRIMRLPPPTIRLAQQGLLAKEDETDEEYYERRRYRKNLHKMKVKLKSYLLAAETGSGKTLAYLLPLVSMLKEEELQNAPAVWELPERPYIRSVILVPTAELVHQILAVVKDMCHDIKLASAGLSQETTMGIANNIRKKQIDILVATPVPLLKLLHRTDWNVLEDCRKIVVDEADSLMDRSFKKETQEILDAPQRLETLVFCSATIPKTFDRTLAQKYPSMERIIAPHLHQVPRRITFSTVDTAARPFFNDKRKALAETLYNLDRSDTDPGKFKRIVIFVNHRESVPGLVQYLNHLKFHAVGVTRDNSLEERSSLMREFIRPTPCLEEVNDVNVVTGAAKTLRVLVTTDIFSRGIDMQSVRTIILYDVPFSSIDLIHRAGRTGRMGRRGRVILLATKGELKPWLRGLATTINRGYALV</sequence>
<comment type="caution">
    <text evidence="1">The sequence shown here is derived from an EMBL/GenBank/DDBJ whole genome shotgun (WGS) entry which is preliminary data.</text>
</comment>
<protein>
    <submittedName>
        <fullName evidence="1">P-loop containing nucleoside triphosphate hydrolase protein</fullName>
    </submittedName>
</protein>
<keyword evidence="2" id="KW-1185">Reference proteome</keyword>
<dbReference type="EMBL" id="MU970078">
    <property type="protein sequence ID" value="KAK9322369.1"/>
    <property type="molecule type" value="Genomic_DNA"/>
</dbReference>